<feature type="region of interest" description="Disordered" evidence="1">
    <location>
        <begin position="1043"/>
        <end position="1062"/>
    </location>
</feature>
<feature type="compositionally biased region" description="Acidic residues" evidence="1">
    <location>
        <begin position="1261"/>
        <end position="1300"/>
    </location>
</feature>
<evidence type="ECO:0000313" key="2">
    <source>
        <dbReference type="EMBL" id="KDQ05946.1"/>
    </source>
</evidence>
<reference evidence="3" key="1">
    <citation type="journal article" date="2014" name="Proc. Natl. Acad. Sci. U.S.A.">
        <title>Extensive sampling of basidiomycete genomes demonstrates inadequacy of the white-rot/brown-rot paradigm for wood decay fungi.</title>
        <authorList>
            <person name="Riley R."/>
            <person name="Salamov A.A."/>
            <person name="Brown D.W."/>
            <person name="Nagy L.G."/>
            <person name="Floudas D."/>
            <person name="Held B.W."/>
            <person name="Levasseur A."/>
            <person name="Lombard V."/>
            <person name="Morin E."/>
            <person name="Otillar R."/>
            <person name="Lindquist E.A."/>
            <person name="Sun H."/>
            <person name="LaButti K.M."/>
            <person name="Schmutz J."/>
            <person name="Jabbour D."/>
            <person name="Luo H."/>
            <person name="Baker S.E."/>
            <person name="Pisabarro A.G."/>
            <person name="Walton J.D."/>
            <person name="Blanchette R.A."/>
            <person name="Henrissat B."/>
            <person name="Martin F."/>
            <person name="Cullen D."/>
            <person name="Hibbett D.S."/>
            <person name="Grigoriev I.V."/>
        </authorList>
    </citation>
    <scope>NUCLEOTIDE SEQUENCE [LARGE SCALE GENOMIC DNA]</scope>
    <source>
        <strain evidence="3">FD-172 SS1</strain>
    </source>
</reference>
<gene>
    <name evidence="2" type="ORF">BOTBODRAFT_49632</name>
</gene>
<name>A0A067M301_BOTB1</name>
<evidence type="ECO:0000256" key="1">
    <source>
        <dbReference type="SAM" id="MobiDB-lite"/>
    </source>
</evidence>
<dbReference type="Proteomes" id="UP000027195">
    <property type="component" value="Unassembled WGS sequence"/>
</dbReference>
<dbReference type="InParanoid" id="A0A067M301"/>
<protein>
    <recommendedName>
        <fullName evidence="4">C2H2-type domain-containing protein</fullName>
    </recommendedName>
</protein>
<dbReference type="InterPro" id="IPR022698">
    <property type="entry name" value="OrsD"/>
</dbReference>
<dbReference type="EMBL" id="KL198169">
    <property type="protein sequence ID" value="KDQ05946.1"/>
    <property type="molecule type" value="Genomic_DNA"/>
</dbReference>
<feature type="region of interest" description="Disordered" evidence="1">
    <location>
        <begin position="1160"/>
        <end position="1184"/>
    </location>
</feature>
<organism evidence="2 3">
    <name type="scientific">Botryobasidium botryosum (strain FD-172 SS1)</name>
    <dbReference type="NCBI Taxonomy" id="930990"/>
    <lineage>
        <taxon>Eukaryota</taxon>
        <taxon>Fungi</taxon>
        <taxon>Dikarya</taxon>
        <taxon>Basidiomycota</taxon>
        <taxon>Agaricomycotina</taxon>
        <taxon>Agaricomycetes</taxon>
        <taxon>Cantharellales</taxon>
        <taxon>Botryobasidiaceae</taxon>
        <taxon>Botryobasidium</taxon>
    </lineage>
</organism>
<feature type="region of interest" description="Disordered" evidence="1">
    <location>
        <begin position="1218"/>
        <end position="1390"/>
    </location>
</feature>
<proteinExistence type="predicted"/>
<feature type="compositionally biased region" description="Basic and acidic residues" evidence="1">
    <location>
        <begin position="1168"/>
        <end position="1178"/>
    </location>
</feature>
<feature type="compositionally biased region" description="Basic residues" evidence="1">
    <location>
        <begin position="1307"/>
        <end position="1322"/>
    </location>
</feature>
<feature type="compositionally biased region" description="Basic and acidic residues" evidence="1">
    <location>
        <begin position="1370"/>
        <end position="1379"/>
    </location>
</feature>
<evidence type="ECO:0000313" key="3">
    <source>
        <dbReference type="Proteomes" id="UP000027195"/>
    </source>
</evidence>
<feature type="compositionally biased region" description="Polar residues" evidence="1">
    <location>
        <begin position="125"/>
        <end position="134"/>
    </location>
</feature>
<dbReference type="Pfam" id="PF12013">
    <property type="entry name" value="OrsD"/>
    <property type="match status" value="1"/>
</dbReference>
<dbReference type="STRING" id="930990.A0A067M301"/>
<feature type="compositionally biased region" description="Acidic residues" evidence="1">
    <location>
        <begin position="1243"/>
        <end position="1255"/>
    </location>
</feature>
<feature type="region of interest" description="Disordered" evidence="1">
    <location>
        <begin position="1068"/>
        <end position="1122"/>
    </location>
</feature>
<accession>A0A067M301</accession>
<feature type="compositionally biased region" description="Polar residues" evidence="1">
    <location>
        <begin position="1359"/>
        <end position="1368"/>
    </location>
</feature>
<sequence>MTHHCTRCGTAFKDRNKQNTHSRTCPSNPHGVVKVHEDSYEVTRNQDGEFTCLCNYHDDPSRRARVYTSVQSMKAHLRKGLRSWGTALVWQENVPLEELSSSRPDVGTEAPTAEAGPMGREGLAESQSTPQTPRSTEELDAHNHPAPSAASPPAPPTPHDHLQSSSQDSAAVHRTQRASEILRNPILTPAGLMVNTRLKALICEHCQVAVRPRESNSHLADQHPEVRLRLDLSSLEDLMAMLDVDYNQWPALPTGPVPAYDGLKTFSTGLRCTQCSKVQGTVRSMDKHFQKAHPEAEKPRKWPSAHYQQRSRGGGRDYFEVLPAPTAPPSAFEVVMAGLRAQMGAGAPERQGGGNPRLVSPWLQATGWHRHVQPYSVDELRCLAKTPTKRDVRLRGLRGTVYRYFLEATGLIEKTSVLTRQKLVSPDPTKRVNEFCPRRGIRNTPFHEHQQHGTLRQYSLAVSTLIALLLRSQQCQGVYQIPLPQGVLEALEAFRHALAGFDTVTERLHTLLMALWTTKWTQSEGNAFPCPTLRSVILRHLQEDGSFSAPKYITSTLAQLTYCMRLAFLREIHQRAPFSNEEEACSQIQPFFIEKVNSTFNGIRTAQHIVTSAAYSTASMPQVWWTDLEDWQSMLYMGDRIHLDMVRQVFVKLEEEWVHIWQNEILCGLQLEPTQHGHIADDLSNTDLGYSFLDDPRNTAFLDKERLIRAIWNDPTQRAAFFIQGRDGNVTLNAPRFQRWLQAYSRLEEITVIRAEMLAGAPGRLTELSSLPGRNILDHDGRGLYACGEHLVLVRRYLKTSGMKGHDSLIPHSLDAFTGASLLEDLAVARPFAEMAVRVLYPDRADIHSLYHDRLFVANKREFTSEDITKRMASFTYPILGVGIGIQSWRHISVAWRRKLCQRVEDLVEFSSMERVGALQSGHTTATEDRVYGLSPDAFSRAAEDLLPLFLHYSTDWHKECKVVPGGYLLLVYNAHSHLQHILGGKFFSWQAARSANLQKLIDQGEVDMTRHRRNNHEALASALVKALLPRLEVLLAERGGPARDDIMSISPPPPQEIGRQNMTQIPPASSFLQDNLGHDQGGPSSSQTPAPKESELAQTDAHALPRSAIPVSSTPSAGIASPKMALDFDPYADLDEEALFDQLTGPCFVEEMALELDEMLQDSSQQDSEHQQDDPPHELAVNINDDTKKPNAITMAHLPHDPTVCFKLTSVQPTKEIFVRDDMEGAQQDDSEEGEHRNGWDREEDSGGGNDEYEEKGSEDPGEENEEDGVDEYNGGDDGDYDPDEDEDEDEDEVEDEDELNLKGTGKGRHYGSRKAHKRKYLGTGDSDDDEDVGGRYAMGRSSTSKRQRGPGSYVSRGPNSGSQQEGSWDGRGRRAGDIQRSTRSKKKH</sequence>
<dbReference type="OrthoDB" id="3202072at2759"/>
<dbReference type="HOGENOM" id="CLU_254981_0_0_1"/>
<evidence type="ECO:0008006" key="4">
    <source>
        <dbReference type="Google" id="ProtNLM"/>
    </source>
</evidence>
<feature type="region of interest" description="Disordered" evidence="1">
    <location>
        <begin position="292"/>
        <end position="311"/>
    </location>
</feature>
<feature type="region of interest" description="Disordered" evidence="1">
    <location>
        <begin position="99"/>
        <end position="176"/>
    </location>
</feature>
<keyword evidence="3" id="KW-1185">Reference proteome</keyword>